<dbReference type="Gene3D" id="1.10.10.10">
    <property type="entry name" value="Winged helix-like DNA-binding domain superfamily/Winged helix DNA-binding domain"/>
    <property type="match status" value="1"/>
</dbReference>
<evidence type="ECO:0000256" key="2">
    <source>
        <dbReference type="ARBA" id="ARBA00023015"/>
    </source>
</evidence>
<evidence type="ECO:0000259" key="5">
    <source>
        <dbReference type="PROSITE" id="PS50931"/>
    </source>
</evidence>
<keyword evidence="3" id="KW-0238">DNA-binding</keyword>
<reference evidence="6 7" key="1">
    <citation type="submission" date="2024-09" db="EMBL/GenBank/DDBJ databases">
        <authorList>
            <person name="Sun Q."/>
            <person name="Mori K."/>
        </authorList>
    </citation>
    <scope>NUCLEOTIDE SEQUENCE [LARGE SCALE GENOMIC DNA]</scope>
    <source>
        <strain evidence="6 7">CICC 11035S</strain>
    </source>
</reference>
<dbReference type="PRINTS" id="PR00039">
    <property type="entry name" value="HTHLYSR"/>
</dbReference>
<keyword evidence="7" id="KW-1185">Reference proteome</keyword>
<dbReference type="InterPro" id="IPR036388">
    <property type="entry name" value="WH-like_DNA-bd_sf"/>
</dbReference>
<protein>
    <submittedName>
        <fullName evidence="6">LysR family transcriptional regulator</fullName>
    </submittedName>
</protein>
<dbReference type="InterPro" id="IPR036390">
    <property type="entry name" value="WH_DNA-bd_sf"/>
</dbReference>
<dbReference type="Pfam" id="PF03466">
    <property type="entry name" value="LysR_substrate"/>
    <property type="match status" value="1"/>
</dbReference>
<dbReference type="PANTHER" id="PTHR30427">
    <property type="entry name" value="TRANSCRIPTIONAL ACTIVATOR PROTEIN LYSR"/>
    <property type="match status" value="1"/>
</dbReference>
<dbReference type="Gene3D" id="3.40.190.290">
    <property type="match status" value="1"/>
</dbReference>
<evidence type="ECO:0000256" key="1">
    <source>
        <dbReference type="ARBA" id="ARBA00009437"/>
    </source>
</evidence>
<proteinExistence type="inferred from homology"/>
<evidence type="ECO:0000313" key="6">
    <source>
        <dbReference type="EMBL" id="MFC0686577.1"/>
    </source>
</evidence>
<feature type="domain" description="HTH lysR-type" evidence="5">
    <location>
        <begin position="1"/>
        <end position="58"/>
    </location>
</feature>
<name>A0ABV6SD49_9SPHN</name>
<dbReference type="Proteomes" id="UP001589858">
    <property type="component" value="Unassembled WGS sequence"/>
</dbReference>
<dbReference type="InterPro" id="IPR005119">
    <property type="entry name" value="LysR_subst-bd"/>
</dbReference>
<dbReference type="PANTHER" id="PTHR30427:SF1">
    <property type="entry name" value="TRANSCRIPTIONAL ACTIVATOR PROTEIN LYSR"/>
    <property type="match status" value="1"/>
</dbReference>
<dbReference type="EMBL" id="JBHLTM010000075">
    <property type="protein sequence ID" value="MFC0686577.1"/>
    <property type="molecule type" value="Genomic_DNA"/>
</dbReference>
<evidence type="ECO:0000256" key="4">
    <source>
        <dbReference type="ARBA" id="ARBA00023163"/>
    </source>
</evidence>
<keyword evidence="2" id="KW-0805">Transcription regulation</keyword>
<dbReference type="InterPro" id="IPR000847">
    <property type="entry name" value="LysR_HTH_N"/>
</dbReference>
<gene>
    <name evidence="6" type="ORF">ACFFF8_18490</name>
</gene>
<organism evidence="6 7">
    <name type="scientific">Novosphingobium clariflavum</name>
    <dbReference type="NCBI Taxonomy" id="2029884"/>
    <lineage>
        <taxon>Bacteria</taxon>
        <taxon>Pseudomonadati</taxon>
        <taxon>Pseudomonadota</taxon>
        <taxon>Alphaproteobacteria</taxon>
        <taxon>Sphingomonadales</taxon>
        <taxon>Sphingomonadaceae</taxon>
        <taxon>Novosphingobium</taxon>
    </lineage>
</organism>
<evidence type="ECO:0000313" key="7">
    <source>
        <dbReference type="Proteomes" id="UP001589858"/>
    </source>
</evidence>
<evidence type="ECO:0000256" key="3">
    <source>
        <dbReference type="ARBA" id="ARBA00023125"/>
    </source>
</evidence>
<dbReference type="RefSeq" id="WP_267218380.1">
    <property type="nucleotide sequence ID" value="NZ_JAPCWC010000001.1"/>
</dbReference>
<dbReference type="Pfam" id="PF00126">
    <property type="entry name" value="HTH_1"/>
    <property type="match status" value="1"/>
</dbReference>
<accession>A0ABV6SD49</accession>
<dbReference type="SUPFAM" id="SSF46785">
    <property type="entry name" value="Winged helix' DNA-binding domain"/>
    <property type="match status" value="1"/>
</dbReference>
<comment type="caution">
    <text evidence="6">The sequence shown here is derived from an EMBL/GenBank/DDBJ whole genome shotgun (WGS) entry which is preliminary data.</text>
</comment>
<dbReference type="CDD" id="cd05466">
    <property type="entry name" value="PBP2_LTTR_substrate"/>
    <property type="match status" value="1"/>
</dbReference>
<dbReference type="PROSITE" id="PS50931">
    <property type="entry name" value="HTH_LYSR"/>
    <property type="match status" value="1"/>
</dbReference>
<comment type="similarity">
    <text evidence="1">Belongs to the LysR transcriptional regulatory family.</text>
</comment>
<sequence>MNLRHIEVFHAVYTTGSVSAAARLLHVSQPAVTSLLRHAESVLGFPLFERTRGRLVPTADAHALYEQADAIQEKVRQMRDTARNMRHGRGTTLRLSTLPALGMELLPEALAGYLARHPGVSIELHTIHHDDMAAKLRAHETDVVICYTPPRDTLLASSRLGEGEMVACFREADLPDALDPLPLSALAGRALISTADSGPQGRAMADELARHEIETDPVGASRTFFVAAAMARAGLGMTIVDLHTALAMQAPGMAMRRLDPPQPYAIHAAYLEARPPSQLALDFLDYLRERLQVHK</sequence>
<keyword evidence="4" id="KW-0804">Transcription</keyword>
<dbReference type="SUPFAM" id="SSF53850">
    <property type="entry name" value="Periplasmic binding protein-like II"/>
    <property type="match status" value="1"/>
</dbReference>